<dbReference type="PANTHER" id="PTHR22916:SF3">
    <property type="entry name" value="UDP-GLCNAC:BETAGAL BETA-1,3-N-ACETYLGLUCOSAMINYLTRANSFERASE-LIKE PROTEIN 1"/>
    <property type="match status" value="1"/>
</dbReference>
<comment type="caution">
    <text evidence="2">The sequence shown here is derived from an EMBL/GenBank/DDBJ whole genome shotgun (WGS) entry which is preliminary data.</text>
</comment>
<dbReference type="EMBL" id="SSXO01000002">
    <property type="protein sequence ID" value="TII00114.1"/>
    <property type="molecule type" value="Genomic_DNA"/>
</dbReference>
<dbReference type="Gene3D" id="3.90.550.10">
    <property type="entry name" value="Spore Coat Polysaccharide Biosynthesis Protein SpsA, Chain A"/>
    <property type="match status" value="1"/>
</dbReference>
<dbReference type="SUPFAM" id="SSF53448">
    <property type="entry name" value="Nucleotide-diphospho-sugar transferases"/>
    <property type="match status" value="1"/>
</dbReference>
<evidence type="ECO:0000313" key="4">
    <source>
        <dbReference type="Proteomes" id="UP000305165"/>
    </source>
</evidence>
<reference evidence="2 4" key="1">
    <citation type="submission" date="2019-04" db="EMBL/GenBank/DDBJ databases">
        <title>Genome analysis of Streptococcus suis strain WUSS424.</title>
        <authorList>
            <person name="Chen H."/>
            <person name="Gao X."/>
            <person name="Wu Z."/>
        </authorList>
    </citation>
    <scope>NUCLEOTIDE SEQUENCE [LARGE SCALE GENOMIC DNA]</scope>
    <source>
        <strain evidence="2 4">WUSS424</strain>
    </source>
</reference>
<protein>
    <submittedName>
        <fullName evidence="2">Glycosyltransferase family 2 protein</fullName>
    </submittedName>
</protein>
<evidence type="ECO:0000259" key="1">
    <source>
        <dbReference type="Pfam" id="PF00535"/>
    </source>
</evidence>
<dbReference type="InterPro" id="IPR001173">
    <property type="entry name" value="Glyco_trans_2-like"/>
</dbReference>
<accession>A0A4T2GNV2</accession>
<dbReference type="AlphaFoldDB" id="A0A4T2GNV2"/>
<feature type="domain" description="Glycosyltransferase 2-like" evidence="1">
    <location>
        <begin position="11"/>
        <end position="137"/>
    </location>
</feature>
<dbReference type="OrthoDB" id="396512at2"/>
<name>A0A4T2GNV2_STRSU</name>
<organism evidence="2 4">
    <name type="scientific">Streptococcus suis</name>
    <dbReference type="NCBI Taxonomy" id="1307"/>
    <lineage>
        <taxon>Bacteria</taxon>
        <taxon>Bacillati</taxon>
        <taxon>Bacillota</taxon>
        <taxon>Bacilli</taxon>
        <taxon>Lactobacillales</taxon>
        <taxon>Streptococcaceae</taxon>
        <taxon>Streptococcus</taxon>
    </lineage>
</organism>
<dbReference type="InterPro" id="IPR029044">
    <property type="entry name" value="Nucleotide-diphossugar_trans"/>
</dbReference>
<keyword evidence="2" id="KW-0808">Transferase</keyword>
<proteinExistence type="predicted"/>
<sequence>MKRGNNMSKVSIIVPVYNTEPYLEECILSLRNQTLQDIQIILVDDASRDQSLTIMNQQAAIDDRIQVIALEENSGVGLARNLGIQQAQGDFLAFVDSDDYVKPEMFEKLYQKAIEESADIVLCDTDTFSSNGQKKSVWYKPINGKPQLKDIYHNTQPTSRIVSKALIDQIQFSFLPGMGEGIFFELMIQAKKIVTVPEKLYVYRSRDGSLSTTPNPRINIESKENNRIMGERNPAYKDYFTFKVIEDLLQLVATAVKINDHQTYKNAVQELNDLNYRKNPYLSTFYKDEYPWHRYYIKAYLLPANFSLARLIHRLTQK</sequence>
<dbReference type="Pfam" id="PF00535">
    <property type="entry name" value="Glycos_transf_2"/>
    <property type="match status" value="1"/>
</dbReference>
<dbReference type="Proteomes" id="UP000305165">
    <property type="component" value="Unassembled WGS sequence"/>
</dbReference>
<evidence type="ECO:0000313" key="3">
    <source>
        <dbReference type="EMBL" id="TII00991.1"/>
    </source>
</evidence>
<dbReference type="GO" id="GO:0016758">
    <property type="term" value="F:hexosyltransferase activity"/>
    <property type="evidence" value="ECO:0007669"/>
    <property type="project" value="UniProtKB-ARBA"/>
</dbReference>
<gene>
    <name evidence="3" type="ORF">FAJ39_01295</name>
    <name evidence="2" type="ORF">FAJ39_03300</name>
</gene>
<evidence type="ECO:0000313" key="2">
    <source>
        <dbReference type="EMBL" id="TII00114.1"/>
    </source>
</evidence>
<dbReference type="CDD" id="cd00761">
    <property type="entry name" value="Glyco_tranf_GTA_type"/>
    <property type="match status" value="1"/>
</dbReference>
<dbReference type="PANTHER" id="PTHR22916">
    <property type="entry name" value="GLYCOSYLTRANSFERASE"/>
    <property type="match status" value="1"/>
</dbReference>
<dbReference type="EMBL" id="SSXO01000001">
    <property type="protein sequence ID" value="TII00991.1"/>
    <property type="molecule type" value="Genomic_DNA"/>
</dbReference>